<reference evidence="4" key="1">
    <citation type="submission" date="2018-02" db="EMBL/GenBank/DDBJ databases">
        <title>Genome sequence of Desulfocucumis palustris strain NAW-5.</title>
        <authorList>
            <person name="Watanabe M."/>
            <person name="Kojima H."/>
            <person name="Fukui M."/>
        </authorList>
    </citation>
    <scope>NUCLEOTIDE SEQUENCE [LARGE SCALE GENOMIC DNA]</scope>
    <source>
        <strain evidence="4">NAW-5</strain>
    </source>
</reference>
<keyword evidence="4" id="KW-1185">Reference proteome</keyword>
<dbReference type="PANTHER" id="PTHR48081:SF8">
    <property type="entry name" value="ALPHA_BETA HYDROLASE FOLD-3 DOMAIN-CONTAINING PROTEIN-RELATED"/>
    <property type="match status" value="1"/>
</dbReference>
<dbReference type="InterPro" id="IPR013094">
    <property type="entry name" value="AB_hydrolase_3"/>
</dbReference>
<evidence type="ECO:0000259" key="2">
    <source>
        <dbReference type="Pfam" id="PF07859"/>
    </source>
</evidence>
<evidence type="ECO:0000256" key="1">
    <source>
        <dbReference type="ARBA" id="ARBA00022801"/>
    </source>
</evidence>
<comment type="caution">
    <text evidence="3">The sequence shown here is derived from an EMBL/GenBank/DDBJ whole genome shotgun (WGS) entry which is preliminary data.</text>
</comment>
<dbReference type="InterPro" id="IPR029058">
    <property type="entry name" value="AB_hydrolase_fold"/>
</dbReference>
<organism evidence="3 4">
    <name type="scientific">Desulfocucumis palustris</name>
    <dbReference type="NCBI Taxonomy" id="1898651"/>
    <lineage>
        <taxon>Bacteria</taxon>
        <taxon>Bacillati</taxon>
        <taxon>Bacillota</taxon>
        <taxon>Clostridia</taxon>
        <taxon>Eubacteriales</taxon>
        <taxon>Desulfocucumaceae</taxon>
        <taxon>Desulfocucumis</taxon>
    </lineage>
</organism>
<dbReference type="OrthoDB" id="9815425at2"/>
<dbReference type="GO" id="GO:0016787">
    <property type="term" value="F:hydrolase activity"/>
    <property type="evidence" value="ECO:0007669"/>
    <property type="project" value="UniProtKB-KW"/>
</dbReference>
<dbReference type="InterPro" id="IPR050300">
    <property type="entry name" value="GDXG_lipolytic_enzyme"/>
</dbReference>
<evidence type="ECO:0000313" key="4">
    <source>
        <dbReference type="Proteomes" id="UP000239549"/>
    </source>
</evidence>
<dbReference type="SUPFAM" id="SSF53474">
    <property type="entry name" value="alpha/beta-Hydrolases"/>
    <property type="match status" value="1"/>
</dbReference>
<feature type="domain" description="Alpha/beta hydrolase fold-3" evidence="2">
    <location>
        <begin position="82"/>
        <end position="281"/>
    </location>
</feature>
<dbReference type="Proteomes" id="UP000239549">
    <property type="component" value="Unassembled WGS sequence"/>
</dbReference>
<dbReference type="PANTHER" id="PTHR48081">
    <property type="entry name" value="AB HYDROLASE SUPERFAMILY PROTEIN C4A8.06C"/>
    <property type="match status" value="1"/>
</dbReference>
<sequence>MPSLQSNLFRFILKHSHLLHFQLKRRAVIDFNTSIPRFRRDCEKAAGLFGKIPPGIEVSPVMIDGIRAEWIQPSRAAKDKVILYTHGGGYVSGSCRDHRSIVARVVKGSEVGALLFEYGLAPENPFPAAIEDSVAVYGRLLDQGIPASRIIIAGESAGGGLCLAMLLALRDRGVPLPAAAVALSPWTDLKCTGESYRTKNKVSLAPAESWTVFSKYYVGDNDPCLPWISPLYGDLHGLPPILIYTGEDDELLDDSILFAEKAAAADVDVTLKVGRGMVHCYPLLPSFIPEARQAMEEICTFIKTRIGK</sequence>
<gene>
    <name evidence="3" type="ORF">DCCM_3514</name>
</gene>
<proteinExistence type="predicted"/>
<name>A0A2L2XKG2_9FIRM</name>
<dbReference type="EMBL" id="BFAV01000140">
    <property type="protein sequence ID" value="GBF34401.1"/>
    <property type="molecule type" value="Genomic_DNA"/>
</dbReference>
<dbReference type="AlphaFoldDB" id="A0A2L2XKG2"/>
<dbReference type="RefSeq" id="WP_104372666.1">
    <property type="nucleotide sequence ID" value="NZ_BFAV01000140.1"/>
</dbReference>
<accession>A0A2L2XKG2</accession>
<dbReference type="Gene3D" id="3.40.50.1820">
    <property type="entry name" value="alpha/beta hydrolase"/>
    <property type="match status" value="1"/>
</dbReference>
<evidence type="ECO:0000313" key="3">
    <source>
        <dbReference type="EMBL" id="GBF34401.1"/>
    </source>
</evidence>
<keyword evidence="1 3" id="KW-0378">Hydrolase</keyword>
<protein>
    <submittedName>
        <fullName evidence="3">6-hexanolactone hydrolase</fullName>
    </submittedName>
</protein>
<dbReference type="Pfam" id="PF07859">
    <property type="entry name" value="Abhydrolase_3"/>
    <property type="match status" value="1"/>
</dbReference>